<dbReference type="Gene3D" id="3.30.930.10">
    <property type="entry name" value="Bira Bifunctional Protein, Domain 2"/>
    <property type="match status" value="1"/>
</dbReference>
<comment type="function">
    <text evidence="12">Catalyzes the attachment of alanine to tRNA(Ala) in a two-step reaction: alanine is first activated by ATP to form Ala-AMP and then transferred to the acceptor end of tRNA(Ala). Also edits incorrectly charged Ser-tRNA(Ala) and Gly-tRNA(Ala) via its editing domain.</text>
</comment>
<dbReference type="NCBIfam" id="TIGR00344">
    <property type="entry name" value="alaS"/>
    <property type="match status" value="1"/>
</dbReference>
<keyword evidence="9 12" id="KW-0694">RNA-binding</keyword>
<evidence type="ECO:0000256" key="8">
    <source>
        <dbReference type="ARBA" id="ARBA00022840"/>
    </source>
</evidence>
<keyword evidence="7 12" id="KW-0862">Zinc</keyword>
<comment type="domain">
    <text evidence="12">Consists of three domains; the N-terminal catalytic domain, the editing domain and the C-terminal C-Ala domain. The editing domain removes incorrectly charged amino acids, while the C-Ala domain, along with tRNA(Ala), serves as a bridge to cooperatively bring together the editing and aminoacylation centers thus stimulating deacylation of misacylated tRNAs.</text>
</comment>
<dbReference type="InterPro" id="IPR045864">
    <property type="entry name" value="aa-tRNA-synth_II/BPL/LPL"/>
</dbReference>
<evidence type="ECO:0000313" key="15">
    <source>
        <dbReference type="Proteomes" id="UP000231701"/>
    </source>
</evidence>
<dbReference type="PRINTS" id="PR00980">
    <property type="entry name" value="TRNASYNTHALA"/>
</dbReference>
<dbReference type="SUPFAM" id="SSF101353">
    <property type="entry name" value="Putative anticodon-binding domain of alanyl-tRNA synthetase (AlaRS)"/>
    <property type="match status" value="1"/>
</dbReference>
<evidence type="ECO:0000259" key="13">
    <source>
        <dbReference type="PROSITE" id="PS50860"/>
    </source>
</evidence>
<feature type="binding site" evidence="12">
    <location>
        <position position="565"/>
    </location>
    <ligand>
        <name>Zn(2+)</name>
        <dbReference type="ChEBI" id="CHEBI:29105"/>
    </ligand>
</feature>
<evidence type="ECO:0000256" key="9">
    <source>
        <dbReference type="ARBA" id="ARBA00022884"/>
    </source>
</evidence>
<dbReference type="Pfam" id="PF07973">
    <property type="entry name" value="tRNA_SAD"/>
    <property type="match status" value="1"/>
</dbReference>
<dbReference type="Gene3D" id="2.40.30.130">
    <property type="match status" value="1"/>
</dbReference>
<evidence type="ECO:0000256" key="3">
    <source>
        <dbReference type="ARBA" id="ARBA00022555"/>
    </source>
</evidence>
<dbReference type="Gene3D" id="3.30.980.10">
    <property type="entry name" value="Threonyl-trna Synthetase, Chain A, domain 2"/>
    <property type="match status" value="1"/>
</dbReference>
<dbReference type="Pfam" id="PF02272">
    <property type="entry name" value="DHHA1"/>
    <property type="match status" value="1"/>
</dbReference>
<dbReference type="InterPro" id="IPR018162">
    <property type="entry name" value="Ala-tRNA-ligase_IIc_anticod-bd"/>
</dbReference>
<dbReference type="Gene3D" id="6.10.250.550">
    <property type="match status" value="1"/>
</dbReference>
<dbReference type="RefSeq" id="WP_100277774.1">
    <property type="nucleotide sequence ID" value="NZ_CP018799.1"/>
</dbReference>
<dbReference type="GO" id="GO:0004813">
    <property type="term" value="F:alanine-tRNA ligase activity"/>
    <property type="evidence" value="ECO:0007669"/>
    <property type="project" value="UniProtKB-UniRule"/>
</dbReference>
<keyword evidence="15" id="KW-1185">Reference proteome</keyword>
<dbReference type="FunFam" id="3.30.980.10:FF:000004">
    <property type="entry name" value="Alanine--tRNA ligase, cytoplasmic"/>
    <property type="match status" value="1"/>
</dbReference>
<dbReference type="FunFam" id="3.30.54.20:FF:000001">
    <property type="entry name" value="Alanine--tRNA ligase"/>
    <property type="match status" value="1"/>
</dbReference>
<evidence type="ECO:0000256" key="7">
    <source>
        <dbReference type="ARBA" id="ARBA00022833"/>
    </source>
</evidence>
<gene>
    <name evidence="12" type="primary">alaS</name>
    <name evidence="14" type="ORF">Ga0123461_1530</name>
</gene>
<dbReference type="OrthoDB" id="5287137at2"/>
<dbReference type="GO" id="GO:0008270">
    <property type="term" value="F:zinc ion binding"/>
    <property type="evidence" value="ECO:0007669"/>
    <property type="project" value="UniProtKB-UniRule"/>
</dbReference>
<dbReference type="PROSITE" id="PS50860">
    <property type="entry name" value="AA_TRNA_LIGASE_II_ALA"/>
    <property type="match status" value="1"/>
</dbReference>
<evidence type="ECO:0000256" key="11">
    <source>
        <dbReference type="ARBA" id="ARBA00023146"/>
    </source>
</evidence>
<keyword evidence="3 12" id="KW-0820">tRNA-binding</keyword>
<dbReference type="PANTHER" id="PTHR11777:SF9">
    <property type="entry name" value="ALANINE--TRNA LIGASE, CYTOPLASMIC"/>
    <property type="match status" value="1"/>
</dbReference>
<keyword evidence="6 12" id="KW-0547">Nucleotide-binding</keyword>
<dbReference type="SUPFAM" id="SSF50447">
    <property type="entry name" value="Translation proteins"/>
    <property type="match status" value="1"/>
</dbReference>
<reference evidence="14 15" key="1">
    <citation type="submission" date="2016-12" db="EMBL/GenBank/DDBJ databases">
        <title>Isolation and genomic insights into novel planktonic Zetaproteobacteria from stratified waters of the Chesapeake Bay.</title>
        <authorList>
            <person name="McAllister S.M."/>
            <person name="Kato S."/>
            <person name="Chan C.S."/>
            <person name="Chiu B.K."/>
            <person name="Field E.K."/>
        </authorList>
    </citation>
    <scope>NUCLEOTIDE SEQUENCE [LARGE SCALE GENOMIC DNA]</scope>
    <source>
        <strain evidence="14 15">CP-5</strain>
    </source>
</reference>
<sequence>MKTSEIRQKFLDYFAGKGHEVVASSSLVPHGDPTLMFTNAGMVPFKHVFLGNESRPYVTATSSQKCVRAGGKHNDLENVGHTARHHTFFEMLGNFSFGDYFKHDAIRYAWEFLTIEMKLDPNLLFVTVFEEDDEAYDIWTKEIGIPVDKIARIGAKDNFWSMGDTGPCGPCSEIFFDHGADVWGGPPGTPEEDGDRFVEIWNLVFMQYNRNEEGELTPLPKPSVDTGMGLERITAVMQGVHNNYDIDLFKNLIAAACRETGIQFGDNAEQDVSLRVLADHLRSVAFLLADGVLPSNEGRGFVLRRILRRACRHGRLLGNEEAFIYKLVDALVTEMGSHFVELREAQANIEQVIRIEEERFIKTLDKGLKLVEQAAAEAGEGGVIPGKTLFTLYDTFGFPTDLTADILKGTNIGLDMDGFEICMQEQRTRARAAWGGSGEASLPKALFELREKHGPTEFLGYTTINAEGVITGLIKDGEAVESLSEGDEAWLICNQTPFYGESGGQVGDTGLITSGDAEFVVSDTKKLLSDLFVHVGKVKRGTLNVQGIANLSVGGERRDAIRRNHTATHLMHSVLRDVLGDHVKQAGSLVNPERLRFDFNHFQPVTKEELQKIEAAVNAAVWANDPVDTKLMTQDEAVASGAMALFGEKYGDEVRVVSAGFSTELCGGTHVSRTGDIGPFRITAETGIAAGVRRIEAVTGPAAYQSFIADIDTLNETAGSLKVRPFEAADAVSNLQSKLKETEKELTSLRAKQSTGLLDDLIKNAIDVNGVKLLTAEVSGVKDMRDFMDKAKGKMKSGVLVFGMKSGPKVQLVAGVTSDLVGKYNAGNIVREVAIICGGKGGGKPDMAMAGGTEPDKLKVALDSVAALIQG</sequence>
<dbReference type="FunFam" id="3.10.310.40:FF:000001">
    <property type="entry name" value="Alanine--tRNA ligase"/>
    <property type="match status" value="1"/>
</dbReference>
<protein>
    <recommendedName>
        <fullName evidence="12">Alanine--tRNA ligase</fullName>
        <ecNumber evidence="12">6.1.1.7</ecNumber>
    </recommendedName>
    <alternativeName>
        <fullName evidence="12">Alanyl-tRNA synthetase</fullName>
        <shortName evidence="12">AlaRS</shortName>
    </alternativeName>
</protein>
<dbReference type="InterPro" id="IPR050058">
    <property type="entry name" value="Ala-tRNA_ligase"/>
</dbReference>
<dbReference type="SUPFAM" id="SSF55186">
    <property type="entry name" value="ThrRS/AlaRS common domain"/>
    <property type="match status" value="1"/>
</dbReference>
<dbReference type="InterPro" id="IPR018165">
    <property type="entry name" value="Ala-tRNA-synth_IIc_core"/>
</dbReference>
<dbReference type="Gene3D" id="3.30.54.20">
    <property type="match status" value="1"/>
</dbReference>
<feature type="binding site" evidence="12">
    <location>
        <position position="569"/>
    </location>
    <ligand>
        <name>Zn(2+)</name>
        <dbReference type="ChEBI" id="CHEBI:29105"/>
    </ligand>
</feature>
<dbReference type="Proteomes" id="UP000231701">
    <property type="component" value="Chromosome"/>
</dbReference>
<dbReference type="GO" id="GO:0005829">
    <property type="term" value="C:cytosol"/>
    <property type="evidence" value="ECO:0007669"/>
    <property type="project" value="TreeGrafter"/>
</dbReference>
<organism evidence="14 15">
    <name type="scientific">Mariprofundus aestuarium</name>
    <dbReference type="NCBI Taxonomy" id="1921086"/>
    <lineage>
        <taxon>Bacteria</taxon>
        <taxon>Pseudomonadati</taxon>
        <taxon>Pseudomonadota</taxon>
        <taxon>Candidatius Mariprofundia</taxon>
        <taxon>Mariprofundales</taxon>
        <taxon>Mariprofundaceae</taxon>
        <taxon>Mariprofundus</taxon>
    </lineage>
</organism>
<evidence type="ECO:0000256" key="10">
    <source>
        <dbReference type="ARBA" id="ARBA00022917"/>
    </source>
</evidence>
<evidence type="ECO:0000256" key="5">
    <source>
        <dbReference type="ARBA" id="ARBA00022723"/>
    </source>
</evidence>
<dbReference type="EC" id="6.1.1.7" evidence="12"/>
<dbReference type="FunFam" id="3.30.930.10:FF:000004">
    <property type="entry name" value="Alanine--tRNA ligase"/>
    <property type="match status" value="1"/>
</dbReference>
<dbReference type="Pfam" id="PF01411">
    <property type="entry name" value="tRNA-synt_2c"/>
    <property type="match status" value="1"/>
</dbReference>
<dbReference type="FunFam" id="2.40.30.130:FF:000001">
    <property type="entry name" value="Alanine--tRNA ligase"/>
    <property type="match status" value="1"/>
</dbReference>
<evidence type="ECO:0000256" key="12">
    <source>
        <dbReference type="HAMAP-Rule" id="MF_00036"/>
    </source>
</evidence>
<evidence type="ECO:0000256" key="2">
    <source>
        <dbReference type="ARBA" id="ARBA00008226"/>
    </source>
</evidence>
<dbReference type="GO" id="GO:0002161">
    <property type="term" value="F:aminoacyl-tRNA deacylase activity"/>
    <property type="evidence" value="ECO:0007669"/>
    <property type="project" value="TreeGrafter"/>
</dbReference>
<accession>A0A2K8L4N4</accession>
<keyword evidence="12" id="KW-0963">Cytoplasm</keyword>
<feature type="binding site" evidence="12">
    <location>
        <position position="666"/>
    </location>
    <ligand>
        <name>Zn(2+)</name>
        <dbReference type="ChEBI" id="CHEBI:29105"/>
    </ligand>
</feature>
<feature type="domain" description="Alanyl-transfer RNA synthetases family profile" evidence="13">
    <location>
        <begin position="1"/>
        <end position="709"/>
    </location>
</feature>
<dbReference type="CDD" id="cd00673">
    <property type="entry name" value="AlaRS_core"/>
    <property type="match status" value="1"/>
</dbReference>
<dbReference type="InterPro" id="IPR018164">
    <property type="entry name" value="Ala-tRNA-synth_IIc_N"/>
</dbReference>
<dbReference type="InterPro" id="IPR018163">
    <property type="entry name" value="Thr/Ala-tRNA-synth_IIc_edit"/>
</dbReference>
<dbReference type="InterPro" id="IPR003156">
    <property type="entry name" value="DHHA1_dom"/>
</dbReference>
<keyword evidence="8 12" id="KW-0067">ATP-binding</keyword>
<dbReference type="EMBL" id="CP018799">
    <property type="protein sequence ID" value="ATX79944.1"/>
    <property type="molecule type" value="Genomic_DNA"/>
</dbReference>
<dbReference type="GO" id="GO:0006419">
    <property type="term" value="P:alanyl-tRNA aminoacylation"/>
    <property type="evidence" value="ECO:0007669"/>
    <property type="project" value="UniProtKB-UniRule"/>
</dbReference>
<dbReference type="InterPro" id="IPR009000">
    <property type="entry name" value="Transl_B-barrel_sf"/>
</dbReference>
<keyword evidence="11 12" id="KW-0030">Aminoacyl-tRNA synthetase</keyword>
<dbReference type="GO" id="GO:0000049">
    <property type="term" value="F:tRNA binding"/>
    <property type="evidence" value="ECO:0007669"/>
    <property type="project" value="UniProtKB-KW"/>
</dbReference>
<dbReference type="HAMAP" id="MF_00036_B">
    <property type="entry name" value="Ala_tRNA_synth_B"/>
    <property type="match status" value="1"/>
</dbReference>
<evidence type="ECO:0000313" key="14">
    <source>
        <dbReference type="EMBL" id="ATX79944.1"/>
    </source>
</evidence>
<dbReference type="GO" id="GO:0005524">
    <property type="term" value="F:ATP binding"/>
    <property type="evidence" value="ECO:0007669"/>
    <property type="project" value="UniProtKB-UniRule"/>
</dbReference>
<dbReference type="PANTHER" id="PTHR11777">
    <property type="entry name" value="ALANYL-TRNA SYNTHETASE"/>
    <property type="match status" value="1"/>
</dbReference>
<keyword evidence="4 12" id="KW-0436">Ligase</keyword>
<keyword evidence="5 12" id="KW-0479">Metal-binding</keyword>
<evidence type="ECO:0000256" key="4">
    <source>
        <dbReference type="ARBA" id="ARBA00022598"/>
    </source>
</evidence>
<dbReference type="SUPFAM" id="SSF55681">
    <property type="entry name" value="Class II aaRS and biotin synthetases"/>
    <property type="match status" value="1"/>
</dbReference>
<keyword evidence="10 12" id="KW-0648">Protein biosynthesis</keyword>
<comment type="cofactor">
    <cofactor evidence="12">
        <name>Zn(2+)</name>
        <dbReference type="ChEBI" id="CHEBI:29105"/>
    </cofactor>
    <text evidence="12">Binds 1 zinc ion per subunit.</text>
</comment>
<feature type="binding site" evidence="12">
    <location>
        <position position="670"/>
    </location>
    <ligand>
        <name>Zn(2+)</name>
        <dbReference type="ChEBI" id="CHEBI:29105"/>
    </ligand>
</feature>
<dbReference type="InterPro" id="IPR002318">
    <property type="entry name" value="Ala-tRNA-lgiase_IIc"/>
</dbReference>
<dbReference type="Gene3D" id="3.10.310.40">
    <property type="match status" value="1"/>
</dbReference>
<evidence type="ECO:0000256" key="1">
    <source>
        <dbReference type="ARBA" id="ARBA00004496"/>
    </source>
</evidence>
<comment type="catalytic activity">
    <reaction evidence="12">
        <text>tRNA(Ala) + L-alanine + ATP = L-alanyl-tRNA(Ala) + AMP + diphosphate</text>
        <dbReference type="Rhea" id="RHEA:12540"/>
        <dbReference type="Rhea" id="RHEA-COMP:9657"/>
        <dbReference type="Rhea" id="RHEA-COMP:9923"/>
        <dbReference type="ChEBI" id="CHEBI:30616"/>
        <dbReference type="ChEBI" id="CHEBI:33019"/>
        <dbReference type="ChEBI" id="CHEBI:57972"/>
        <dbReference type="ChEBI" id="CHEBI:78442"/>
        <dbReference type="ChEBI" id="CHEBI:78497"/>
        <dbReference type="ChEBI" id="CHEBI:456215"/>
        <dbReference type="EC" id="6.1.1.7"/>
    </reaction>
</comment>
<comment type="subcellular location">
    <subcellularLocation>
        <location evidence="1 12">Cytoplasm</location>
    </subcellularLocation>
</comment>
<evidence type="ECO:0000256" key="6">
    <source>
        <dbReference type="ARBA" id="ARBA00022741"/>
    </source>
</evidence>
<dbReference type="InterPro" id="IPR012947">
    <property type="entry name" value="tRNA_SAD"/>
</dbReference>
<comment type="similarity">
    <text evidence="2 12">Belongs to the class-II aminoacyl-tRNA synthetase family.</text>
</comment>
<name>A0A2K8L4N4_MARES</name>
<dbReference type="KEGG" id="maes:Ga0123461_1530"/>
<dbReference type="SMART" id="SM00863">
    <property type="entry name" value="tRNA_SAD"/>
    <property type="match status" value="1"/>
</dbReference>
<dbReference type="InterPro" id="IPR023033">
    <property type="entry name" value="Ala_tRNA_ligase_euk/bac"/>
</dbReference>
<dbReference type="AlphaFoldDB" id="A0A2K8L4N4"/>
<proteinExistence type="inferred from homology"/>
<dbReference type="GO" id="GO:0045892">
    <property type="term" value="P:negative regulation of DNA-templated transcription"/>
    <property type="evidence" value="ECO:0007669"/>
    <property type="project" value="TreeGrafter"/>
</dbReference>